<proteinExistence type="inferred from homology"/>
<dbReference type="Ensembl" id="ENSPCET00000022699.1">
    <property type="protein sequence ID" value="ENSPCEP00000021951.1"/>
    <property type="gene ID" value="ENSPCEG00000016756.1"/>
</dbReference>
<dbReference type="FunFam" id="2.60.40.10:FF:000204">
    <property type="entry name" value="Major histocompatibility complex, class I-related protein"/>
    <property type="match status" value="1"/>
</dbReference>
<evidence type="ECO:0000256" key="4">
    <source>
        <dbReference type="ARBA" id="ARBA00023157"/>
    </source>
</evidence>
<dbReference type="SMART" id="SM00407">
    <property type="entry name" value="IGc1"/>
    <property type="match status" value="1"/>
</dbReference>
<name>A0A8C8SK65_9SAUR</name>
<dbReference type="SUPFAM" id="SSF54452">
    <property type="entry name" value="MHC antigen-recognition domain"/>
    <property type="match status" value="1"/>
</dbReference>
<dbReference type="GO" id="GO:0005615">
    <property type="term" value="C:extracellular space"/>
    <property type="evidence" value="ECO:0007669"/>
    <property type="project" value="TreeGrafter"/>
</dbReference>
<evidence type="ECO:0000256" key="3">
    <source>
        <dbReference type="ARBA" id="ARBA00023136"/>
    </source>
</evidence>
<dbReference type="InterPro" id="IPR011161">
    <property type="entry name" value="MHC_I-like_Ag-recog"/>
</dbReference>
<dbReference type="InterPro" id="IPR011162">
    <property type="entry name" value="MHC_I/II-like_Ag-recog"/>
</dbReference>
<dbReference type="Proteomes" id="UP000694393">
    <property type="component" value="Unplaced"/>
</dbReference>
<evidence type="ECO:0000256" key="6">
    <source>
        <dbReference type="RuleBase" id="RU004439"/>
    </source>
</evidence>
<keyword evidence="3 7" id="KW-0472">Membrane</keyword>
<sequence length="384" mass="42770">LPSSGQGVGGLCWSPLGDPLVPEQLNLSPVALGHHSLAVLVTGVIDEEETDKFIMIAQLDDVKVAYYTSDTREVRPTQDWAAQAMGAEYMQEKTQKFWRYEEGSKLHTRRWMKLYNQTGGFHTEQVHVGCALHGKVPMDPKFQYAYDGKDFISFDNQTGTWVAAVQPAFPQKQRWETSKTWSQYVQWFLQHECLETLRSLLEQGRAALEQQVPPQVLVSYTDSPDGSVTLSCRARGFYPRPIHISWVRDGEDVMTETDSSGILPNADGTYYTQSSLEISPQQEDRHRYACRVEHGSLGEPTLIWVPGKKGPLTPGVLAAIALAALILAGAVGAGVILWRRKSAGESRSLWSWGWACHRPPRRAHGHGTGPIPIAWACWGRSGLC</sequence>
<keyword evidence="2" id="KW-0732">Signal</keyword>
<keyword evidence="4" id="KW-1015">Disulfide bond</keyword>
<dbReference type="PANTHER" id="PTHR16675:SF67">
    <property type="entry name" value="IG-LIKE DOMAIN-CONTAINING PROTEIN"/>
    <property type="match status" value="1"/>
</dbReference>
<dbReference type="InterPro" id="IPR003006">
    <property type="entry name" value="Ig/MHC_CS"/>
</dbReference>
<dbReference type="InterPro" id="IPR013783">
    <property type="entry name" value="Ig-like_fold"/>
</dbReference>
<dbReference type="InterPro" id="IPR050208">
    <property type="entry name" value="MHC_class-I_related"/>
</dbReference>
<feature type="transmembrane region" description="Helical" evidence="7">
    <location>
        <begin position="316"/>
        <end position="338"/>
    </location>
</feature>
<dbReference type="SUPFAM" id="SSF48726">
    <property type="entry name" value="Immunoglobulin"/>
    <property type="match status" value="1"/>
</dbReference>
<dbReference type="InterPro" id="IPR003597">
    <property type="entry name" value="Ig_C1-set"/>
</dbReference>
<dbReference type="InterPro" id="IPR007110">
    <property type="entry name" value="Ig-like_dom"/>
</dbReference>
<dbReference type="InterPro" id="IPR001039">
    <property type="entry name" value="MHC_I_a_a1/a2"/>
</dbReference>
<evidence type="ECO:0000256" key="5">
    <source>
        <dbReference type="ARBA" id="ARBA00023180"/>
    </source>
</evidence>
<organism evidence="9 10">
    <name type="scientific">Pelusios castaneus</name>
    <name type="common">West African mud turtle</name>
    <dbReference type="NCBI Taxonomy" id="367368"/>
    <lineage>
        <taxon>Eukaryota</taxon>
        <taxon>Metazoa</taxon>
        <taxon>Chordata</taxon>
        <taxon>Craniata</taxon>
        <taxon>Vertebrata</taxon>
        <taxon>Euteleostomi</taxon>
        <taxon>Archelosauria</taxon>
        <taxon>Testudinata</taxon>
        <taxon>Testudines</taxon>
        <taxon>Pleurodira</taxon>
        <taxon>Pelomedusidae</taxon>
        <taxon>Pelusios</taxon>
    </lineage>
</organism>
<evidence type="ECO:0000256" key="2">
    <source>
        <dbReference type="ARBA" id="ARBA00022729"/>
    </source>
</evidence>
<dbReference type="PROSITE" id="PS50835">
    <property type="entry name" value="IG_LIKE"/>
    <property type="match status" value="1"/>
</dbReference>
<dbReference type="Pfam" id="PF00129">
    <property type="entry name" value="MHC_I"/>
    <property type="match status" value="1"/>
</dbReference>
<keyword evidence="5" id="KW-0325">Glycoprotein</keyword>
<evidence type="ECO:0000256" key="1">
    <source>
        <dbReference type="ARBA" id="ARBA00004370"/>
    </source>
</evidence>
<evidence type="ECO:0000256" key="7">
    <source>
        <dbReference type="SAM" id="Phobius"/>
    </source>
</evidence>
<keyword evidence="10" id="KW-1185">Reference proteome</keyword>
<comment type="subcellular location">
    <subcellularLocation>
        <location evidence="1">Membrane</location>
    </subcellularLocation>
</comment>
<evidence type="ECO:0000313" key="9">
    <source>
        <dbReference type="Ensembl" id="ENSPCEP00000021951.1"/>
    </source>
</evidence>
<dbReference type="Gene3D" id="2.60.40.10">
    <property type="entry name" value="Immunoglobulins"/>
    <property type="match status" value="1"/>
</dbReference>
<dbReference type="InterPro" id="IPR036179">
    <property type="entry name" value="Ig-like_dom_sf"/>
</dbReference>
<accession>A0A8C8SK65</accession>
<dbReference type="PROSITE" id="PS00290">
    <property type="entry name" value="IG_MHC"/>
    <property type="match status" value="1"/>
</dbReference>
<dbReference type="GO" id="GO:0009897">
    <property type="term" value="C:external side of plasma membrane"/>
    <property type="evidence" value="ECO:0007669"/>
    <property type="project" value="TreeGrafter"/>
</dbReference>
<dbReference type="InterPro" id="IPR037055">
    <property type="entry name" value="MHC_I-like_Ag-recog_sf"/>
</dbReference>
<reference evidence="9" key="2">
    <citation type="submission" date="2025-09" db="UniProtKB">
        <authorList>
            <consortium name="Ensembl"/>
        </authorList>
    </citation>
    <scope>IDENTIFICATION</scope>
</reference>
<feature type="domain" description="Ig-like" evidence="8">
    <location>
        <begin position="214"/>
        <end position="303"/>
    </location>
</feature>
<keyword evidence="7" id="KW-1133">Transmembrane helix</keyword>
<dbReference type="PRINTS" id="PR01638">
    <property type="entry name" value="MHCCLASSI"/>
</dbReference>
<comment type="similarity">
    <text evidence="6">Belongs to the MHC class I family.</text>
</comment>
<dbReference type="Gene3D" id="3.30.500.10">
    <property type="entry name" value="MHC class I-like antigen recognition-like"/>
    <property type="match status" value="1"/>
</dbReference>
<reference evidence="9" key="1">
    <citation type="submission" date="2025-08" db="UniProtKB">
        <authorList>
            <consortium name="Ensembl"/>
        </authorList>
    </citation>
    <scope>IDENTIFICATION</scope>
</reference>
<keyword evidence="7" id="KW-0812">Transmembrane</keyword>
<dbReference type="PANTHER" id="PTHR16675">
    <property type="entry name" value="MHC CLASS I-RELATED"/>
    <property type="match status" value="1"/>
</dbReference>
<dbReference type="AlphaFoldDB" id="A0A8C8SK65"/>
<protein>
    <recommendedName>
        <fullName evidence="8">Ig-like domain-containing protein</fullName>
    </recommendedName>
</protein>
<dbReference type="GO" id="GO:0006955">
    <property type="term" value="P:immune response"/>
    <property type="evidence" value="ECO:0007669"/>
    <property type="project" value="TreeGrafter"/>
</dbReference>
<evidence type="ECO:0000313" key="10">
    <source>
        <dbReference type="Proteomes" id="UP000694393"/>
    </source>
</evidence>
<dbReference type="Pfam" id="PF07654">
    <property type="entry name" value="C1-set"/>
    <property type="match status" value="1"/>
</dbReference>
<evidence type="ECO:0000259" key="8">
    <source>
        <dbReference type="PROSITE" id="PS50835"/>
    </source>
</evidence>